<protein>
    <submittedName>
        <fullName evidence="2">Uncharacterized protein</fullName>
    </submittedName>
</protein>
<comment type="caution">
    <text evidence="2">The sequence shown here is derived from an EMBL/GenBank/DDBJ whole genome shotgun (WGS) entry which is preliminary data.</text>
</comment>
<gene>
    <name evidence="2" type="ORF">MEDL_6440</name>
</gene>
<feature type="compositionally biased region" description="Polar residues" evidence="1">
    <location>
        <begin position="102"/>
        <end position="114"/>
    </location>
</feature>
<reference evidence="2" key="1">
    <citation type="submission" date="2021-03" db="EMBL/GenBank/DDBJ databases">
        <authorList>
            <person name="Bekaert M."/>
        </authorList>
    </citation>
    <scope>NUCLEOTIDE SEQUENCE</scope>
</reference>
<feature type="compositionally biased region" description="Basic and acidic residues" evidence="1">
    <location>
        <begin position="92"/>
        <end position="101"/>
    </location>
</feature>
<dbReference type="OrthoDB" id="6074207at2759"/>
<proteinExistence type="predicted"/>
<sequence>MDTHLTPFKRRYVDNWRKEVNKHLRAGTMCITLTDTSLPNVALDNQIKNKFEVSSNGTISHEMATQTVNSTKQSSNIKRVSFKYSKNVDQSKGTEKVHEGNHSNSARKISQKLSNQRHEINACEDIEEEHTPLVIIDPQLMTPMRNYEINSQERSSNNRPKSIERNINNPFKFTSVQNSRDIIPEKKKEVWSIRCQVQSRDRNSFVVSRSNLFKYNDISNHSFLNLPSRFQNDKYNQQQDCTEAGSFAESTLSAKKYYFNVCCTSMVTHVNVLFYYFKCYVHEW</sequence>
<name>A0A8S3Q704_MYTED</name>
<accession>A0A8S3Q704</accession>
<evidence type="ECO:0000256" key="1">
    <source>
        <dbReference type="SAM" id="MobiDB-lite"/>
    </source>
</evidence>
<feature type="region of interest" description="Disordered" evidence="1">
    <location>
        <begin position="86"/>
        <end position="116"/>
    </location>
</feature>
<dbReference type="EMBL" id="CAJPWZ010000357">
    <property type="protein sequence ID" value="CAG2191209.1"/>
    <property type="molecule type" value="Genomic_DNA"/>
</dbReference>
<dbReference type="Proteomes" id="UP000683360">
    <property type="component" value="Unassembled WGS sequence"/>
</dbReference>
<organism evidence="2 3">
    <name type="scientific">Mytilus edulis</name>
    <name type="common">Blue mussel</name>
    <dbReference type="NCBI Taxonomy" id="6550"/>
    <lineage>
        <taxon>Eukaryota</taxon>
        <taxon>Metazoa</taxon>
        <taxon>Spiralia</taxon>
        <taxon>Lophotrochozoa</taxon>
        <taxon>Mollusca</taxon>
        <taxon>Bivalvia</taxon>
        <taxon>Autobranchia</taxon>
        <taxon>Pteriomorphia</taxon>
        <taxon>Mytilida</taxon>
        <taxon>Mytiloidea</taxon>
        <taxon>Mytilidae</taxon>
        <taxon>Mytilinae</taxon>
        <taxon>Mytilus</taxon>
    </lineage>
</organism>
<evidence type="ECO:0000313" key="2">
    <source>
        <dbReference type="EMBL" id="CAG2191209.1"/>
    </source>
</evidence>
<evidence type="ECO:0000313" key="3">
    <source>
        <dbReference type="Proteomes" id="UP000683360"/>
    </source>
</evidence>
<keyword evidence="3" id="KW-1185">Reference proteome</keyword>
<dbReference type="AlphaFoldDB" id="A0A8S3Q704"/>